<name>A0A8J5WGG5_ZIZPA</name>
<evidence type="ECO:0000313" key="2">
    <source>
        <dbReference type="Proteomes" id="UP000729402"/>
    </source>
</evidence>
<keyword evidence="2" id="KW-1185">Reference proteome</keyword>
<evidence type="ECO:0000313" key="1">
    <source>
        <dbReference type="EMBL" id="KAG8089690.1"/>
    </source>
</evidence>
<dbReference type="AlphaFoldDB" id="A0A8J5WGG5"/>
<reference evidence="1" key="2">
    <citation type="submission" date="2021-02" db="EMBL/GenBank/DDBJ databases">
        <authorList>
            <person name="Kimball J.A."/>
            <person name="Haas M.W."/>
            <person name="Macchietto M."/>
            <person name="Kono T."/>
            <person name="Duquette J."/>
            <person name="Shao M."/>
        </authorList>
    </citation>
    <scope>NUCLEOTIDE SEQUENCE</scope>
    <source>
        <tissue evidence="1">Fresh leaf tissue</tissue>
    </source>
</reference>
<proteinExistence type="predicted"/>
<gene>
    <name evidence="1" type="ORF">GUJ93_ZPchr0011g27193</name>
</gene>
<reference evidence="1" key="1">
    <citation type="journal article" date="2021" name="bioRxiv">
        <title>Whole Genome Assembly and Annotation of Northern Wild Rice, Zizania palustris L., Supports a Whole Genome Duplication in the Zizania Genus.</title>
        <authorList>
            <person name="Haas M."/>
            <person name="Kono T."/>
            <person name="Macchietto M."/>
            <person name="Millas R."/>
            <person name="McGilp L."/>
            <person name="Shao M."/>
            <person name="Duquette J."/>
            <person name="Hirsch C.N."/>
            <person name="Kimball J."/>
        </authorList>
    </citation>
    <scope>NUCLEOTIDE SEQUENCE</scope>
    <source>
        <tissue evidence="1">Fresh leaf tissue</tissue>
    </source>
</reference>
<accession>A0A8J5WGG5</accession>
<dbReference type="EMBL" id="JAAALK010000081">
    <property type="protein sequence ID" value="KAG8089690.1"/>
    <property type="molecule type" value="Genomic_DNA"/>
</dbReference>
<protein>
    <submittedName>
        <fullName evidence="1">Uncharacterized protein</fullName>
    </submittedName>
</protein>
<sequence length="67" mass="7581">MRQLTRVEEAAGGVGLLRSGHDKRRALAAGRWVSRSRHRVFWAAVLRIESRLAMGSSFWLWMASDGL</sequence>
<organism evidence="1 2">
    <name type="scientific">Zizania palustris</name>
    <name type="common">Northern wild rice</name>
    <dbReference type="NCBI Taxonomy" id="103762"/>
    <lineage>
        <taxon>Eukaryota</taxon>
        <taxon>Viridiplantae</taxon>
        <taxon>Streptophyta</taxon>
        <taxon>Embryophyta</taxon>
        <taxon>Tracheophyta</taxon>
        <taxon>Spermatophyta</taxon>
        <taxon>Magnoliopsida</taxon>
        <taxon>Liliopsida</taxon>
        <taxon>Poales</taxon>
        <taxon>Poaceae</taxon>
        <taxon>BOP clade</taxon>
        <taxon>Oryzoideae</taxon>
        <taxon>Oryzeae</taxon>
        <taxon>Zizaniinae</taxon>
        <taxon>Zizania</taxon>
    </lineage>
</organism>
<dbReference type="Proteomes" id="UP000729402">
    <property type="component" value="Unassembled WGS sequence"/>
</dbReference>
<comment type="caution">
    <text evidence="1">The sequence shown here is derived from an EMBL/GenBank/DDBJ whole genome shotgun (WGS) entry which is preliminary data.</text>
</comment>